<dbReference type="Gene3D" id="2.30.29.80">
    <property type="match status" value="1"/>
</dbReference>
<accession>A0A1I3NS79</accession>
<dbReference type="Proteomes" id="UP000243887">
    <property type="component" value="Unassembled WGS sequence"/>
</dbReference>
<dbReference type="AlphaFoldDB" id="A0A1I3NS79"/>
<dbReference type="OrthoDB" id="1439045at2"/>
<organism evidence="1 2">
    <name type="scientific">Myroides guanonis</name>
    <dbReference type="NCBI Taxonomy" id="1150112"/>
    <lineage>
        <taxon>Bacteria</taxon>
        <taxon>Pseudomonadati</taxon>
        <taxon>Bacteroidota</taxon>
        <taxon>Flavobacteriia</taxon>
        <taxon>Flavobacteriales</taxon>
        <taxon>Flavobacteriaceae</taxon>
        <taxon>Myroides</taxon>
    </lineage>
</organism>
<protein>
    <recommendedName>
        <fullName evidence="3">DUF1508 domain-containing protein</fullName>
    </recommendedName>
</protein>
<evidence type="ECO:0000313" key="1">
    <source>
        <dbReference type="EMBL" id="SFJ11997.1"/>
    </source>
</evidence>
<reference evidence="2" key="1">
    <citation type="submission" date="2016-10" db="EMBL/GenBank/DDBJ databases">
        <authorList>
            <person name="Varghese N."/>
            <person name="Submissions S."/>
        </authorList>
    </citation>
    <scope>NUCLEOTIDE SEQUENCE [LARGE SCALE GENOMIC DNA]</scope>
    <source>
        <strain evidence="2">DSM 26542</strain>
    </source>
</reference>
<dbReference type="RefSeq" id="WP_090678263.1">
    <property type="nucleotide sequence ID" value="NZ_FORU01000003.1"/>
</dbReference>
<dbReference type="InterPro" id="IPR036913">
    <property type="entry name" value="YegP-like_sf"/>
</dbReference>
<evidence type="ECO:0000313" key="2">
    <source>
        <dbReference type="Proteomes" id="UP000243887"/>
    </source>
</evidence>
<gene>
    <name evidence="1" type="ORF">SAMN04487893_103184</name>
</gene>
<proteinExistence type="predicted"/>
<sequence length="129" mass="14945">MSAFVISLKENGKFKYTFNSRKGNTVLTSMEYTSKEAIHGTINFLKQNIDRVAFYKFRTPSGKFFFKLAIEDNIYATSRKFNTELRFQKGIEEVERRFLEAEILDFTSDVFPDLADVFPTTAVKAIDQL</sequence>
<dbReference type="EMBL" id="FORU01000003">
    <property type="protein sequence ID" value="SFJ11997.1"/>
    <property type="molecule type" value="Genomic_DNA"/>
</dbReference>
<dbReference type="STRING" id="1150112.SAMN04487893_103184"/>
<keyword evidence="2" id="KW-1185">Reference proteome</keyword>
<dbReference type="SUPFAM" id="SSF160113">
    <property type="entry name" value="YegP-like"/>
    <property type="match status" value="1"/>
</dbReference>
<name>A0A1I3NS79_9FLAO</name>
<evidence type="ECO:0008006" key="3">
    <source>
        <dbReference type="Google" id="ProtNLM"/>
    </source>
</evidence>